<dbReference type="RefSeq" id="WP_009578380.1">
    <property type="nucleotide sequence ID" value="NZ_AMZN01000011.1"/>
</dbReference>
<dbReference type="InterPro" id="IPR050090">
    <property type="entry name" value="Tyrosine_recombinase_XerCD"/>
</dbReference>
<name>L8JZC4_9BACT</name>
<dbReference type="Gene3D" id="1.10.443.10">
    <property type="entry name" value="Intergrase catalytic core"/>
    <property type="match status" value="1"/>
</dbReference>
<dbReference type="InterPro" id="IPR002104">
    <property type="entry name" value="Integrase_catalytic"/>
</dbReference>
<dbReference type="PROSITE" id="PS51898">
    <property type="entry name" value="TYR_RECOMBINASE"/>
    <property type="match status" value="1"/>
</dbReference>
<dbReference type="eggNOG" id="COG4974">
    <property type="taxonomic scope" value="Bacteria"/>
</dbReference>
<dbReference type="AlphaFoldDB" id="L8JZC4"/>
<dbReference type="Pfam" id="PF00589">
    <property type="entry name" value="Phage_integrase"/>
    <property type="match status" value="1"/>
</dbReference>
<dbReference type="STRING" id="1237149.C900_00258"/>
<accession>L8JZC4</accession>
<dbReference type="OrthoDB" id="9801717at2"/>
<organism evidence="3 4">
    <name type="scientific">Fulvivirga imtechensis AK7</name>
    <dbReference type="NCBI Taxonomy" id="1237149"/>
    <lineage>
        <taxon>Bacteria</taxon>
        <taxon>Pseudomonadati</taxon>
        <taxon>Bacteroidota</taxon>
        <taxon>Cytophagia</taxon>
        <taxon>Cytophagales</taxon>
        <taxon>Fulvivirgaceae</taxon>
        <taxon>Fulvivirga</taxon>
    </lineage>
</organism>
<evidence type="ECO:0000313" key="4">
    <source>
        <dbReference type="Proteomes" id="UP000011135"/>
    </source>
</evidence>
<dbReference type="EMBL" id="AMZN01000011">
    <property type="protein sequence ID" value="ELR73009.1"/>
    <property type="molecule type" value="Genomic_DNA"/>
</dbReference>
<dbReference type="GO" id="GO:0006310">
    <property type="term" value="P:DNA recombination"/>
    <property type="evidence" value="ECO:0007669"/>
    <property type="project" value="UniProtKB-KW"/>
</dbReference>
<dbReference type="InterPro" id="IPR013762">
    <property type="entry name" value="Integrase-like_cat_sf"/>
</dbReference>
<proteinExistence type="predicted"/>
<dbReference type="PANTHER" id="PTHR30349:SF64">
    <property type="entry name" value="PROPHAGE INTEGRASE INTD-RELATED"/>
    <property type="match status" value="1"/>
</dbReference>
<evidence type="ECO:0000259" key="2">
    <source>
        <dbReference type="PROSITE" id="PS51898"/>
    </source>
</evidence>
<dbReference type="Proteomes" id="UP000011135">
    <property type="component" value="Unassembled WGS sequence"/>
</dbReference>
<keyword evidence="1" id="KW-0233">DNA recombination</keyword>
<comment type="caution">
    <text evidence="3">The sequence shown here is derived from an EMBL/GenBank/DDBJ whole genome shotgun (WGS) entry which is preliminary data.</text>
</comment>
<dbReference type="GO" id="GO:0015074">
    <property type="term" value="P:DNA integration"/>
    <property type="evidence" value="ECO:0007669"/>
    <property type="project" value="InterPro"/>
</dbReference>
<sequence>MQVAVRQAMTRAGFDKGKYSAHSLRHSFATHLLDAGTDLHTIKVLLGHSSIETTMVYLHLQKSKRARLVSPFDQLKLAGDGQ</sequence>
<reference evidence="3 4" key="1">
    <citation type="submission" date="2012-12" db="EMBL/GenBank/DDBJ databases">
        <title>Genome assembly of Fulvivirga imtechensis AK7.</title>
        <authorList>
            <person name="Nupur N."/>
            <person name="Khatri I."/>
            <person name="Kumar R."/>
            <person name="Subramanian S."/>
            <person name="Pinnaka A."/>
        </authorList>
    </citation>
    <scope>NUCLEOTIDE SEQUENCE [LARGE SCALE GENOMIC DNA]</scope>
    <source>
        <strain evidence="3 4">AK7</strain>
    </source>
</reference>
<dbReference type="GO" id="GO:0003677">
    <property type="term" value="F:DNA binding"/>
    <property type="evidence" value="ECO:0007669"/>
    <property type="project" value="InterPro"/>
</dbReference>
<evidence type="ECO:0000256" key="1">
    <source>
        <dbReference type="ARBA" id="ARBA00023172"/>
    </source>
</evidence>
<dbReference type="InterPro" id="IPR011010">
    <property type="entry name" value="DNA_brk_join_enz"/>
</dbReference>
<feature type="domain" description="Tyr recombinase" evidence="2">
    <location>
        <begin position="1"/>
        <end position="70"/>
    </location>
</feature>
<evidence type="ECO:0000313" key="3">
    <source>
        <dbReference type="EMBL" id="ELR73009.1"/>
    </source>
</evidence>
<dbReference type="SUPFAM" id="SSF56349">
    <property type="entry name" value="DNA breaking-rejoining enzymes"/>
    <property type="match status" value="1"/>
</dbReference>
<gene>
    <name evidence="3" type="ORF">C900_00258</name>
</gene>
<dbReference type="PANTHER" id="PTHR30349">
    <property type="entry name" value="PHAGE INTEGRASE-RELATED"/>
    <property type="match status" value="1"/>
</dbReference>
<protein>
    <submittedName>
        <fullName evidence="3">Integron integrase</fullName>
    </submittedName>
</protein>
<keyword evidence="4" id="KW-1185">Reference proteome</keyword>